<keyword evidence="3 5" id="KW-1133">Transmembrane helix</keyword>
<feature type="transmembrane region" description="Helical" evidence="5">
    <location>
        <begin position="285"/>
        <end position="307"/>
    </location>
</feature>
<evidence type="ECO:0000313" key="7">
    <source>
        <dbReference type="EMBL" id="KAH7140971.1"/>
    </source>
</evidence>
<sequence>MSIQPSPPPFIASLRDILPFVALPLLVVLAFACPPFRGCGTIFATLIILADYATVVSPWPPNVGSTRPMRYGMAGSWLFVLPAIERLLLHDPERDFWRLDEEKLANRGRPPEWTWRKLRWALDLVATPRAVGWNFGSRKLNATRQAIRLKRPNRASFVVASLARAALAYLTLDAVILIGRTVDIEREWGWAWPTIASMSLRVLLMGLSVYSSMALQFEIAAGISVGLRINQPEDWPPLFGSIADGYTVANIWGKVWHGYIRQPVLGFSHAIIDFLRVPNGSAGAYFIHLSVAFLISSFFHILGLFMVSDGYLSTRTLVRDMTLFFMAQPPATMVETIVLRRCQAHVVAMVPSDKMTNQVNAASFSTKQRLLRALGYTAGYVWVVSWFTFTGWWFVKDYITIGVLEWPLPFSFCEAVGLDNIIRSYL</sequence>
<evidence type="ECO:0000313" key="8">
    <source>
        <dbReference type="Proteomes" id="UP000738349"/>
    </source>
</evidence>
<feature type="transmembrane region" description="Helical" evidence="5">
    <location>
        <begin position="40"/>
        <end position="59"/>
    </location>
</feature>
<feature type="transmembrane region" description="Helical" evidence="5">
    <location>
        <begin position="157"/>
        <end position="178"/>
    </location>
</feature>
<feature type="transmembrane region" description="Helical" evidence="5">
    <location>
        <begin position="373"/>
        <end position="395"/>
    </location>
</feature>
<feature type="transmembrane region" description="Helical" evidence="5">
    <location>
        <begin position="17"/>
        <end position="33"/>
    </location>
</feature>
<gene>
    <name evidence="7" type="ORF">EDB81DRAFT_799228</name>
</gene>
<organism evidence="7 8">
    <name type="scientific">Dactylonectria macrodidyma</name>
    <dbReference type="NCBI Taxonomy" id="307937"/>
    <lineage>
        <taxon>Eukaryota</taxon>
        <taxon>Fungi</taxon>
        <taxon>Dikarya</taxon>
        <taxon>Ascomycota</taxon>
        <taxon>Pezizomycotina</taxon>
        <taxon>Sordariomycetes</taxon>
        <taxon>Hypocreomycetidae</taxon>
        <taxon>Hypocreales</taxon>
        <taxon>Nectriaceae</taxon>
        <taxon>Dactylonectria</taxon>
    </lineage>
</organism>
<evidence type="ECO:0000259" key="6">
    <source>
        <dbReference type="Pfam" id="PF13813"/>
    </source>
</evidence>
<dbReference type="GO" id="GO:0016020">
    <property type="term" value="C:membrane"/>
    <property type="evidence" value="ECO:0007669"/>
    <property type="project" value="UniProtKB-SubCell"/>
</dbReference>
<evidence type="ECO:0000256" key="3">
    <source>
        <dbReference type="ARBA" id="ARBA00022989"/>
    </source>
</evidence>
<feature type="transmembrane region" description="Helical" evidence="5">
    <location>
        <begin position="71"/>
        <end position="89"/>
    </location>
</feature>
<dbReference type="AlphaFoldDB" id="A0A9P9J2L9"/>
<dbReference type="Proteomes" id="UP000738349">
    <property type="component" value="Unassembled WGS sequence"/>
</dbReference>
<dbReference type="EMBL" id="JAGMUV010000011">
    <property type="protein sequence ID" value="KAH7140971.1"/>
    <property type="molecule type" value="Genomic_DNA"/>
</dbReference>
<evidence type="ECO:0000256" key="1">
    <source>
        <dbReference type="ARBA" id="ARBA00004141"/>
    </source>
</evidence>
<name>A0A9P9J2L9_9HYPO</name>
<dbReference type="OrthoDB" id="1077582at2759"/>
<keyword evidence="8" id="KW-1185">Reference proteome</keyword>
<evidence type="ECO:0000256" key="4">
    <source>
        <dbReference type="ARBA" id="ARBA00023136"/>
    </source>
</evidence>
<evidence type="ECO:0000256" key="5">
    <source>
        <dbReference type="SAM" id="Phobius"/>
    </source>
</evidence>
<proteinExistence type="predicted"/>
<comment type="subcellular location">
    <subcellularLocation>
        <location evidence="1">Membrane</location>
        <topology evidence="1">Multi-pass membrane protein</topology>
    </subcellularLocation>
</comment>
<dbReference type="Pfam" id="PF13813">
    <property type="entry name" value="MBOAT_2"/>
    <property type="match status" value="1"/>
</dbReference>
<feature type="domain" description="Wax synthase" evidence="6">
    <location>
        <begin position="235"/>
        <end position="325"/>
    </location>
</feature>
<keyword evidence="4 5" id="KW-0472">Membrane</keyword>
<comment type="caution">
    <text evidence="7">The sequence shown here is derived from an EMBL/GenBank/DDBJ whole genome shotgun (WGS) entry which is preliminary data.</text>
</comment>
<keyword evidence="2 5" id="KW-0812">Transmembrane</keyword>
<dbReference type="InterPro" id="IPR032805">
    <property type="entry name" value="Wax_synthase_dom"/>
</dbReference>
<evidence type="ECO:0000256" key="2">
    <source>
        <dbReference type="ARBA" id="ARBA00022692"/>
    </source>
</evidence>
<feature type="transmembrane region" description="Helical" evidence="5">
    <location>
        <begin position="190"/>
        <end position="210"/>
    </location>
</feature>
<accession>A0A9P9J2L9</accession>
<protein>
    <recommendedName>
        <fullName evidence="6">Wax synthase domain-containing protein</fullName>
    </recommendedName>
</protein>
<reference evidence="7" key="1">
    <citation type="journal article" date="2021" name="Nat. Commun.">
        <title>Genetic determinants of endophytism in the Arabidopsis root mycobiome.</title>
        <authorList>
            <person name="Mesny F."/>
            <person name="Miyauchi S."/>
            <person name="Thiergart T."/>
            <person name="Pickel B."/>
            <person name="Atanasova L."/>
            <person name="Karlsson M."/>
            <person name="Huettel B."/>
            <person name="Barry K.W."/>
            <person name="Haridas S."/>
            <person name="Chen C."/>
            <person name="Bauer D."/>
            <person name="Andreopoulos W."/>
            <person name="Pangilinan J."/>
            <person name="LaButti K."/>
            <person name="Riley R."/>
            <person name="Lipzen A."/>
            <person name="Clum A."/>
            <person name="Drula E."/>
            <person name="Henrissat B."/>
            <person name="Kohler A."/>
            <person name="Grigoriev I.V."/>
            <person name="Martin F.M."/>
            <person name="Hacquard S."/>
        </authorList>
    </citation>
    <scope>NUCLEOTIDE SEQUENCE</scope>
    <source>
        <strain evidence="7">MPI-CAGE-AT-0147</strain>
    </source>
</reference>